<sequence length="254" mass="25978">MTLPSTPSFRLDGKTALVTGGTRGIGLGASVALAEAGARVTVAARTAADIERVVNEMATAGLAAGGVAIDITDFDAVREFVGDSEPFDILVNSAGTARHSDLAGITEPDYQAVMQLNLGATLFVSQAVADKLQAAGRGGAIINISSQMGHVGGPARAVYAASKHAVEGLTKAMAIELGASNIRVNTVCPTFIETELTVGTLSDPAFRDWVLSKIKLGRLGRIEDIMGPIVFLASDAAALVTGTALLVDGGWTAE</sequence>
<dbReference type="PROSITE" id="PS00061">
    <property type="entry name" value="ADH_SHORT"/>
    <property type="match status" value="1"/>
</dbReference>
<dbReference type="InterPro" id="IPR002347">
    <property type="entry name" value="SDR_fam"/>
</dbReference>
<protein>
    <submittedName>
        <fullName evidence="5">SDR family oxidoreductase</fullName>
    </submittedName>
</protein>
<evidence type="ECO:0000313" key="5">
    <source>
        <dbReference type="EMBL" id="MBD8065859.1"/>
    </source>
</evidence>
<dbReference type="Pfam" id="PF13561">
    <property type="entry name" value="adh_short_C2"/>
    <property type="match status" value="1"/>
</dbReference>
<evidence type="ECO:0000256" key="3">
    <source>
        <dbReference type="ARBA" id="ARBA00022857"/>
    </source>
</evidence>
<evidence type="ECO:0000259" key="4">
    <source>
        <dbReference type="SMART" id="SM00822"/>
    </source>
</evidence>
<feature type="domain" description="Ketoreductase" evidence="4">
    <location>
        <begin position="14"/>
        <end position="181"/>
    </location>
</feature>
<reference evidence="5" key="1">
    <citation type="submission" date="2020-09" db="EMBL/GenBank/DDBJ databases">
        <title>Genome seq and assembly of Devosia sp.</title>
        <authorList>
            <person name="Chhetri G."/>
        </authorList>
    </citation>
    <scope>NUCLEOTIDE SEQUENCE</scope>
    <source>
        <strain evidence="5">PTR5</strain>
    </source>
</reference>
<dbReference type="FunFam" id="3.40.50.720:FF:000084">
    <property type="entry name" value="Short-chain dehydrogenase reductase"/>
    <property type="match status" value="1"/>
</dbReference>
<name>A0A927FWC8_9HYPH</name>
<dbReference type="PANTHER" id="PTHR44252:SF3">
    <property type="entry name" value="D-ERYTHRULOSE REDUCTASE-RELATED"/>
    <property type="match status" value="1"/>
</dbReference>
<dbReference type="PANTHER" id="PTHR44252">
    <property type="entry name" value="D-ERYTHRULOSE REDUCTASE"/>
    <property type="match status" value="1"/>
</dbReference>
<dbReference type="PRINTS" id="PR00080">
    <property type="entry name" value="SDRFAMILY"/>
</dbReference>
<dbReference type="AlphaFoldDB" id="A0A927FWC8"/>
<dbReference type="InterPro" id="IPR051737">
    <property type="entry name" value="L-xylulose/Carbonyl_redctase"/>
</dbReference>
<organism evidence="5 6">
    <name type="scientific">Devosia oryzisoli</name>
    <dbReference type="NCBI Taxonomy" id="2774138"/>
    <lineage>
        <taxon>Bacteria</taxon>
        <taxon>Pseudomonadati</taxon>
        <taxon>Pseudomonadota</taxon>
        <taxon>Alphaproteobacteria</taxon>
        <taxon>Hyphomicrobiales</taxon>
        <taxon>Devosiaceae</taxon>
        <taxon>Devosia</taxon>
    </lineage>
</organism>
<comment type="caution">
    <text evidence="5">The sequence shown here is derived from an EMBL/GenBank/DDBJ whole genome shotgun (WGS) entry which is preliminary data.</text>
</comment>
<evidence type="ECO:0000313" key="6">
    <source>
        <dbReference type="Proteomes" id="UP000654108"/>
    </source>
</evidence>
<comment type="similarity">
    <text evidence="1">Belongs to the short-chain dehydrogenases/reductases (SDR) family.</text>
</comment>
<dbReference type="InterPro" id="IPR020904">
    <property type="entry name" value="Sc_DH/Rdtase_CS"/>
</dbReference>
<dbReference type="GO" id="GO:0004090">
    <property type="term" value="F:carbonyl reductase (NADPH) activity"/>
    <property type="evidence" value="ECO:0007669"/>
    <property type="project" value="TreeGrafter"/>
</dbReference>
<dbReference type="GO" id="GO:0005997">
    <property type="term" value="P:xylulose metabolic process"/>
    <property type="evidence" value="ECO:0007669"/>
    <property type="project" value="TreeGrafter"/>
</dbReference>
<evidence type="ECO:0000256" key="1">
    <source>
        <dbReference type="ARBA" id="ARBA00006484"/>
    </source>
</evidence>
<dbReference type="SMART" id="SM00822">
    <property type="entry name" value="PKS_KR"/>
    <property type="match status" value="1"/>
</dbReference>
<dbReference type="Proteomes" id="UP000654108">
    <property type="component" value="Unassembled WGS sequence"/>
</dbReference>
<keyword evidence="6" id="KW-1185">Reference proteome</keyword>
<dbReference type="GO" id="GO:0006006">
    <property type="term" value="P:glucose metabolic process"/>
    <property type="evidence" value="ECO:0007669"/>
    <property type="project" value="TreeGrafter"/>
</dbReference>
<evidence type="ECO:0000256" key="2">
    <source>
        <dbReference type="ARBA" id="ARBA00011881"/>
    </source>
</evidence>
<dbReference type="InterPro" id="IPR057326">
    <property type="entry name" value="KR_dom"/>
</dbReference>
<dbReference type="InterPro" id="IPR036291">
    <property type="entry name" value="NAD(P)-bd_dom_sf"/>
</dbReference>
<dbReference type="PRINTS" id="PR00081">
    <property type="entry name" value="GDHRDH"/>
</dbReference>
<keyword evidence="3" id="KW-0521">NADP</keyword>
<dbReference type="RefSeq" id="WP_191775054.1">
    <property type="nucleotide sequence ID" value="NZ_JACYFU010000002.1"/>
</dbReference>
<dbReference type="SUPFAM" id="SSF51735">
    <property type="entry name" value="NAD(P)-binding Rossmann-fold domains"/>
    <property type="match status" value="1"/>
</dbReference>
<dbReference type="Gene3D" id="3.40.50.720">
    <property type="entry name" value="NAD(P)-binding Rossmann-like Domain"/>
    <property type="match status" value="1"/>
</dbReference>
<gene>
    <name evidence="5" type="ORF">IC608_10265</name>
</gene>
<proteinExistence type="inferred from homology"/>
<dbReference type="GO" id="GO:0050038">
    <property type="term" value="F:L-xylulose reductase (NADPH) activity"/>
    <property type="evidence" value="ECO:0007669"/>
    <property type="project" value="TreeGrafter"/>
</dbReference>
<comment type="subunit">
    <text evidence="2">Homotetramer.</text>
</comment>
<accession>A0A927FWC8</accession>
<dbReference type="EMBL" id="JACYFU010000002">
    <property type="protein sequence ID" value="MBD8065859.1"/>
    <property type="molecule type" value="Genomic_DNA"/>
</dbReference>